<evidence type="ECO:0000256" key="4">
    <source>
        <dbReference type="SAM" id="Coils"/>
    </source>
</evidence>
<proteinExistence type="inferred from homology"/>
<dbReference type="SUPFAM" id="SSF116734">
    <property type="entry name" value="DNA methylase specificity domain"/>
    <property type="match status" value="2"/>
</dbReference>
<dbReference type="GO" id="GO:0009307">
    <property type="term" value="P:DNA restriction-modification system"/>
    <property type="evidence" value="ECO:0007669"/>
    <property type="project" value="UniProtKB-KW"/>
</dbReference>
<protein>
    <recommendedName>
        <fullName evidence="5">Type I restriction modification DNA specificity domain-containing protein</fullName>
    </recommendedName>
</protein>
<dbReference type="STRING" id="1801732.A2814_01235"/>
<evidence type="ECO:0000259" key="5">
    <source>
        <dbReference type="Pfam" id="PF01420"/>
    </source>
</evidence>
<organism evidence="6 7">
    <name type="scientific">Candidatus Nomurabacteria bacterium RIFCSPHIGHO2_01_FULL_38_19</name>
    <dbReference type="NCBI Taxonomy" id="1801732"/>
    <lineage>
        <taxon>Bacteria</taxon>
        <taxon>Candidatus Nomuraibacteriota</taxon>
    </lineage>
</organism>
<dbReference type="GO" id="GO:0003677">
    <property type="term" value="F:DNA binding"/>
    <property type="evidence" value="ECO:0007669"/>
    <property type="project" value="UniProtKB-KW"/>
</dbReference>
<dbReference type="Pfam" id="PF01420">
    <property type="entry name" value="Methylase_S"/>
    <property type="match status" value="2"/>
</dbReference>
<keyword evidence="4" id="KW-0175">Coiled coil</keyword>
<evidence type="ECO:0000256" key="3">
    <source>
        <dbReference type="ARBA" id="ARBA00023125"/>
    </source>
</evidence>
<gene>
    <name evidence="6" type="ORF">A2814_01235</name>
</gene>
<feature type="domain" description="Type I restriction modification DNA specificity" evidence="5">
    <location>
        <begin position="273"/>
        <end position="462"/>
    </location>
</feature>
<evidence type="ECO:0000256" key="1">
    <source>
        <dbReference type="ARBA" id="ARBA00010923"/>
    </source>
</evidence>
<reference evidence="6 7" key="1">
    <citation type="journal article" date="2016" name="Nat. Commun.">
        <title>Thousands of microbial genomes shed light on interconnected biogeochemical processes in an aquifer system.</title>
        <authorList>
            <person name="Anantharaman K."/>
            <person name="Brown C.T."/>
            <person name="Hug L.A."/>
            <person name="Sharon I."/>
            <person name="Castelle C.J."/>
            <person name="Probst A.J."/>
            <person name="Thomas B.C."/>
            <person name="Singh A."/>
            <person name="Wilkins M.J."/>
            <person name="Karaoz U."/>
            <person name="Brodie E.L."/>
            <person name="Williams K.H."/>
            <person name="Hubbard S.S."/>
            <person name="Banfield J.F."/>
        </authorList>
    </citation>
    <scope>NUCLEOTIDE SEQUENCE [LARGE SCALE GENOMIC DNA]</scope>
</reference>
<dbReference type="InterPro" id="IPR052021">
    <property type="entry name" value="Type-I_RS_S_subunit"/>
</dbReference>
<feature type="domain" description="Type I restriction modification DNA specificity" evidence="5">
    <location>
        <begin position="66"/>
        <end position="217"/>
    </location>
</feature>
<evidence type="ECO:0000313" key="6">
    <source>
        <dbReference type="EMBL" id="OGI59676.1"/>
    </source>
</evidence>
<dbReference type="AlphaFoldDB" id="A0A1F6UQP0"/>
<dbReference type="Proteomes" id="UP000177869">
    <property type="component" value="Unassembled WGS sequence"/>
</dbReference>
<dbReference type="Gene3D" id="3.90.220.20">
    <property type="entry name" value="DNA methylase specificity domains"/>
    <property type="match status" value="2"/>
</dbReference>
<accession>A0A1F6UQP0</accession>
<evidence type="ECO:0000313" key="7">
    <source>
        <dbReference type="Proteomes" id="UP000177869"/>
    </source>
</evidence>
<dbReference type="InterPro" id="IPR000055">
    <property type="entry name" value="Restrct_endonuc_typeI_TRD"/>
</dbReference>
<dbReference type="PANTHER" id="PTHR30408">
    <property type="entry name" value="TYPE-1 RESTRICTION ENZYME ECOKI SPECIFICITY PROTEIN"/>
    <property type="match status" value="1"/>
</dbReference>
<dbReference type="InterPro" id="IPR044946">
    <property type="entry name" value="Restrct_endonuc_typeI_TRD_sf"/>
</dbReference>
<dbReference type="EMBL" id="MFTI01000028">
    <property type="protein sequence ID" value="OGI59676.1"/>
    <property type="molecule type" value="Genomic_DNA"/>
</dbReference>
<dbReference type="PANTHER" id="PTHR30408:SF13">
    <property type="entry name" value="TYPE I RESTRICTION ENZYME HINDI SPECIFICITY SUBUNIT"/>
    <property type="match status" value="1"/>
</dbReference>
<feature type="coiled-coil region" evidence="4">
    <location>
        <begin position="433"/>
        <end position="464"/>
    </location>
</feature>
<name>A0A1F6UQP0_9BACT</name>
<evidence type="ECO:0000256" key="2">
    <source>
        <dbReference type="ARBA" id="ARBA00022747"/>
    </source>
</evidence>
<keyword evidence="2" id="KW-0680">Restriction system</keyword>
<comment type="similarity">
    <text evidence="1">Belongs to the type-I restriction system S methylase family.</text>
</comment>
<comment type="caution">
    <text evidence="6">The sequence shown here is derived from an EMBL/GenBank/DDBJ whole genome shotgun (WGS) entry which is preliminary data.</text>
</comment>
<keyword evidence="3" id="KW-0238">DNA-binding</keyword>
<sequence length="475" mass="54396">MQASNVKNKCFAIWSNEVEGRFDPHFYKPDFLLLEKMLKKINYAILGEVVDFSNEVWNGKDFFTDKFPYIEISEIDIHTGEIKNITYYEKSEAPSRAKMIVRNNDIIVSTTRPHRGAIAFIDNSRDGFIASTGFAVLRDLKNKEVNKNYLFYILRTSFILDQMLQRSSGGNYPAITAEELQKIIIPLPPLATQNEIVEIMKLAYRKKASKEQKAESILSSIDDYTLGELDIKIANLKNKNCFCVSSKDVAGKRLDPKGYLGIPQIIIKAIKKSKYNTKMLSELLDSSIAGEWGEDNTLENNEGYSLIKVLRNTNFDNQSNLNFDDVAERFIENKKLEKVELKNGDILIEKSGGSPIQPVGRVALIENLKDRFTFSNFLQCFRVKKECLPEYLFCFLKALYGLNYMEYLQNQTTGIKNLIMEEYLSIPVPLPSIDIQKKLADEFRNRLENANKLKAEAIEEVEKAKIFVENLVKKG</sequence>